<dbReference type="Pfam" id="PF00754">
    <property type="entry name" value="F5_F8_type_C"/>
    <property type="match status" value="1"/>
</dbReference>
<dbReference type="AlphaFoldDB" id="A0A7G9QN92"/>
<dbReference type="InterPro" id="IPR000421">
    <property type="entry name" value="FA58C"/>
</dbReference>
<sequence length="370" mass="40835">MKKKFNNRLVLFFLLVALAACKKMDSTFKPFIVPGGLTYTGKATSPVVFAGRNRVKIAWLRGADPSVTKAKVFWNNYADSVNVAIPATGDTISTIIENLMEKSYSFIIKTYDDKGNSSIPLELLGKSYGSRYQAQILTRPVTKSLIDANGAIIIEWGAANRAGGAIATEVSYTDVSGQVQKKRYSTAQASSKILDIKPGTTFSYSTVYLPDTLRSIDTFYTGSTEIKQFLFSKDTWSIQAFSSQHDASTANRVSNIIDGDPATRWHTLVNAASAYPHFVTIDMKGEKSITSFTIYRAKDDVRGVNTFKLSLSKDNVNWVDYGPYTFDPLTNNGQFYGITGLPKASYFRFTGLTGAEKYMVMGEIDVFGLK</sequence>
<dbReference type="RefSeq" id="WP_187595246.1">
    <property type="nucleotide sequence ID" value="NZ_CP060723.1"/>
</dbReference>
<dbReference type="PROSITE" id="PS51257">
    <property type="entry name" value="PROKAR_LIPOPROTEIN"/>
    <property type="match status" value="1"/>
</dbReference>
<gene>
    <name evidence="3" type="ORF">H9L23_12375</name>
</gene>
<feature type="chain" id="PRO_5028941161" evidence="1">
    <location>
        <begin position="20"/>
        <end position="370"/>
    </location>
</feature>
<keyword evidence="1" id="KW-0732">Signal</keyword>
<evidence type="ECO:0000313" key="3">
    <source>
        <dbReference type="EMBL" id="QNN44817.1"/>
    </source>
</evidence>
<dbReference type="SUPFAM" id="SSF49785">
    <property type="entry name" value="Galactose-binding domain-like"/>
    <property type="match status" value="1"/>
</dbReference>
<dbReference type="Pfam" id="PF16389">
    <property type="entry name" value="DUF4998"/>
    <property type="match status" value="1"/>
</dbReference>
<proteinExistence type="predicted"/>
<protein>
    <submittedName>
        <fullName evidence="3">Discoidin domain-containing protein</fullName>
    </submittedName>
</protein>
<feature type="signal peptide" evidence="1">
    <location>
        <begin position="1"/>
        <end position="19"/>
    </location>
</feature>
<organism evidence="3 4">
    <name type="scientific">Pedobacter roseus</name>
    <dbReference type="NCBI Taxonomy" id="336820"/>
    <lineage>
        <taxon>Bacteria</taxon>
        <taxon>Pseudomonadati</taxon>
        <taxon>Bacteroidota</taxon>
        <taxon>Sphingobacteriia</taxon>
        <taxon>Sphingobacteriales</taxon>
        <taxon>Sphingobacteriaceae</taxon>
        <taxon>Pedobacter</taxon>
    </lineage>
</organism>
<keyword evidence="4" id="KW-1185">Reference proteome</keyword>
<reference evidence="3 4" key="1">
    <citation type="submission" date="2020-08" db="EMBL/GenBank/DDBJ databases">
        <title>Genome sequence of Pedobacter roseus KACC 11594T.</title>
        <authorList>
            <person name="Hyun D.-W."/>
            <person name="Bae J.-W."/>
        </authorList>
    </citation>
    <scope>NUCLEOTIDE SEQUENCE [LARGE SCALE GENOMIC DNA]</scope>
    <source>
        <strain evidence="3 4">KACC 11594</strain>
    </source>
</reference>
<dbReference type="KEGG" id="proe:H9L23_12375"/>
<dbReference type="Gene3D" id="2.60.120.260">
    <property type="entry name" value="Galactose-binding domain-like"/>
    <property type="match status" value="1"/>
</dbReference>
<name>A0A7G9QN92_9SPHI</name>
<dbReference type="PROSITE" id="PS50022">
    <property type="entry name" value="FA58C_3"/>
    <property type="match status" value="1"/>
</dbReference>
<evidence type="ECO:0000259" key="2">
    <source>
        <dbReference type="PROSITE" id="PS50022"/>
    </source>
</evidence>
<feature type="domain" description="F5/8 type C" evidence="2">
    <location>
        <begin position="223"/>
        <end position="369"/>
    </location>
</feature>
<accession>A0A7G9QN92</accession>
<dbReference type="EMBL" id="CP060723">
    <property type="protein sequence ID" value="QNN44817.1"/>
    <property type="molecule type" value="Genomic_DNA"/>
</dbReference>
<evidence type="ECO:0000256" key="1">
    <source>
        <dbReference type="SAM" id="SignalP"/>
    </source>
</evidence>
<dbReference type="InterPro" id="IPR008979">
    <property type="entry name" value="Galactose-bd-like_sf"/>
</dbReference>
<evidence type="ECO:0000313" key="4">
    <source>
        <dbReference type="Proteomes" id="UP000515806"/>
    </source>
</evidence>
<dbReference type="Proteomes" id="UP000515806">
    <property type="component" value="Chromosome"/>
</dbReference>